<feature type="transmembrane region" description="Helical" evidence="1">
    <location>
        <begin position="28"/>
        <end position="47"/>
    </location>
</feature>
<protein>
    <submittedName>
        <fullName evidence="2">Uncharacterized protein</fullName>
    </submittedName>
</protein>
<reference evidence="2 3" key="1">
    <citation type="submission" date="2024-01" db="EMBL/GenBank/DDBJ databases">
        <title>Genome assemblies of Stephania.</title>
        <authorList>
            <person name="Yang L."/>
        </authorList>
    </citation>
    <scope>NUCLEOTIDE SEQUENCE [LARGE SCALE GENOMIC DNA]</scope>
    <source>
        <strain evidence="2">QJT</strain>
        <tissue evidence="2">Leaf</tissue>
    </source>
</reference>
<dbReference type="Proteomes" id="UP001417504">
    <property type="component" value="Unassembled WGS sequence"/>
</dbReference>
<evidence type="ECO:0000313" key="3">
    <source>
        <dbReference type="Proteomes" id="UP001417504"/>
    </source>
</evidence>
<keyword evidence="1" id="KW-0812">Transmembrane</keyword>
<name>A0AAP0E5A7_9MAGN</name>
<sequence>MREIAKSSFAKKSFDECLTCRNHRLYKVSLSVIVVFWGLVLLLSIWISQGNSYGGKKNSSC</sequence>
<accession>A0AAP0E5A7</accession>
<keyword evidence="1" id="KW-1133">Transmembrane helix</keyword>
<organism evidence="2 3">
    <name type="scientific">Stephania japonica</name>
    <dbReference type="NCBI Taxonomy" id="461633"/>
    <lineage>
        <taxon>Eukaryota</taxon>
        <taxon>Viridiplantae</taxon>
        <taxon>Streptophyta</taxon>
        <taxon>Embryophyta</taxon>
        <taxon>Tracheophyta</taxon>
        <taxon>Spermatophyta</taxon>
        <taxon>Magnoliopsida</taxon>
        <taxon>Ranunculales</taxon>
        <taxon>Menispermaceae</taxon>
        <taxon>Menispermoideae</taxon>
        <taxon>Cissampelideae</taxon>
        <taxon>Stephania</taxon>
    </lineage>
</organism>
<evidence type="ECO:0000256" key="1">
    <source>
        <dbReference type="SAM" id="Phobius"/>
    </source>
</evidence>
<gene>
    <name evidence="2" type="ORF">Sjap_026006</name>
</gene>
<keyword evidence="3" id="KW-1185">Reference proteome</keyword>
<evidence type="ECO:0000313" key="2">
    <source>
        <dbReference type="EMBL" id="KAK9085595.1"/>
    </source>
</evidence>
<comment type="caution">
    <text evidence="2">The sequence shown here is derived from an EMBL/GenBank/DDBJ whole genome shotgun (WGS) entry which is preliminary data.</text>
</comment>
<dbReference type="EMBL" id="JBBNAE010000011">
    <property type="protein sequence ID" value="KAK9085595.1"/>
    <property type="molecule type" value="Genomic_DNA"/>
</dbReference>
<proteinExistence type="predicted"/>
<keyword evidence="1" id="KW-0472">Membrane</keyword>
<dbReference type="AlphaFoldDB" id="A0AAP0E5A7"/>